<dbReference type="InterPro" id="IPR035963">
    <property type="entry name" value="FERM_2"/>
</dbReference>
<dbReference type="CDD" id="cd17090">
    <property type="entry name" value="FERM_F1_TLN"/>
    <property type="match status" value="1"/>
</dbReference>
<dbReference type="GO" id="GO:0030036">
    <property type="term" value="P:actin cytoskeleton organization"/>
    <property type="evidence" value="ECO:0007669"/>
    <property type="project" value="TreeGrafter"/>
</dbReference>
<dbReference type="GO" id="GO:0048731">
    <property type="term" value="P:system development"/>
    <property type="evidence" value="ECO:0007669"/>
    <property type="project" value="UniProtKB-ARBA"/>
</dbReference>
<dbReference type="Pfam" id="PF00373">
    <property type="entry name" value="FERM_M"/>
    <property type="match status" value="1"/>
</dbReference>
<dbReference type="InterPro" id="IPR014352">
    <property type="entry name" value="FERM/acyl-CoA-bd_prot_sf"/>
</dbReference>
<feature type="non-terminal residue" evidence="2">
    <location>
        <position position="1"/>
    </location>
</feature>
<dbReference type="GO" id="GO:0005178">
    <property type="term" value="F:integrin binding"/>
    <property type="evidence" value="ECO:0007669"/>
    <property type="project" value="TreeGrafter"/>
</dbReference>
<dbReference type="AlphaFoldDB" id="A0A7T8HMI4"/>
<dbReference type="GO" id="GO:0005925">
    <property type="term" value="C:focal adhesion"/>
    <property type="evidence" value="ECO:0007669"/>
    <property type="project" value="TreeGrafter"/>
</dbReference>
<dbReference type="PANTHER" id="PTHR19981">
    <property type="entry name" value="TALIN"/>
    <property type="match status" value="1"/>
</dbReference>
<organism evidence="2 3">
    <name type="scientific">Caligus rogercresseyi</name>
    <name type="common">Sea louse</name>
    <dbReference type="NCBI Taxonomy" id="217165"/>
    <lineage>
        <taxon>Eukaryota</taxon>
        <taxon>Metazoa</taxon>
        <taxon>Ecdysozoa</taxon>
        <taxon>Arthropoda</taxon>
        <taxon>Crustacea</taxon>
        <taxon>Multicrustacea</taxon>
        <taxon>Hexanauplia</taxon>
        <taxon>Copepoda</taxon>
        <taxon>Siphonostomatoida</taxon>
        <taxon>Caligidae</taxon>
        <taxon>Caligus</taxon>
    </lineage>
</organism>
<dbReference type="CDD" id="cd14473">
    <property type="entry name" value="FERM_B-lobe"/>
    <property type="match status" value="1"/>
</dbReference>
<dbReference type="GO" id="GO:0098609">
    <property type="term" value="P:cell-cell adhesion"/>
    <property type="evidence" value="ECO:0007669"/>
    <property type="project" value="TreeGrafter"/>
</dbReference>
<dbReference type="EMBL" id="CP045892">
    <property type="protein sequence ID" value="QQP52774.1"/>
    <property type="molecule type" value="Genomic_DNA"/>
</dbReference>
<dbReference type="Gene3D" id="3.10.20.90">
    <property type="entry name" value="Phosphatidylinositol 3-kinase Catalytic Subunit, Chain A, domain 1"/>
    <property type="match status" value="1"/>
</dbReference>
<feature type="domain" description="FERM" evidence="1">
    <location>
        <begin position="6"/>
        <end position="193"/>
    </location>
</feature>
<dbReference type="InterPro" id="IPR029071">
    <property type="entry name" value="Ubiquitin-like_domsf"/>
</dbReference>
<dbReference type="Gene3D" id="1.20.80.10">
    <property type="match status" value="1"/>
</dbReference>
<proteinExistence type="predicted"/>
<reference evidence="3" key="1">
    <citation type="submission" date="2021-01" db="EMBL/GenBank/DDBJ databases">
        <title>Caligus Genome Assembly.</title>
        <authorList>
            <person name="Gallardo-Escarate C."/>
        </authorList>
    </citation>
    <scope>NUCLEOTIDE SEQUENCE [LARGE SCALE GENOMIC DNA]</scope>
</reference>
<dbReference type="Proteomes" id="UP000595437">
    <property type="component" value="Chromosome 3"/>
</dbReference>
<dbReference type="GO" id="GO:0005737">
    <property type="term" value="C:cytoplasm"/>
    <property type="evidence" value="ECO:0007669"/>
    <property type="project" value="TreeGrafter"/>
</dbReference>
<dbReference type="GO" id="GO:0009887">
    <property type="term" value="P:animal organ morphogenesis"/>
    <property type="evidence" value="ECO:0007669"/>
    <property type="project" value="UniProtKB-ARBA"/>
</dbReference>
<dbReference type="InterPro" id="IPR019749">
    <property type="entry name" value="Band_41_domain"/>
</dbReference>
<dbReference type="PROSITE" id="PS50057">
    <property type="entry name" value="FERM_3"/>
    <property type="match status" value="1"/>
</dbReference>
<sequence>YRRKMRLLKVRMMDGAVKAIMVDDSQNVSNLMVIICTKIGITNHDEYSLVMNKVEPETENVPTNRFGTIGGTLTIRKTKHRDGDKEVDPKMDELKKQLKTEDGVNWVDHGRTLREQGIVDSDILLLKRKYFFSDANIDSRDPIQLNLLYEQAREGILDGTHPVTQSVAEEFAALQFQIQFGDYKDSTHKSGIV</sequence>
<accession>A0A7T8HMI4</accession>
<keyword evidence="3" id="KW-1185">Reference proteome</keyword>
<dbReference type="SMART" id="SM00295">
    <property type="entry name" value="B41"/>
    <property type="match status" value="1"/>
</dbReference>
<evidence type="ECO:0000313" key="2">
    <source>
        <dbReference type="EMBL" id="QQP52774.1"/>
    </source>
</evidence>
<dbReference type="PANTHER" id="PTHR19981:SF1">
    <property type="entry name" value="RHEA, ISOFORM B"/>
    <property type="match status" value="1"/>
</dbReference>
<protein>
    <recommendedName>
        <fullName evidence="1">FERM domain-containing protein</fullName>
    </recommendedName>
</protein>
<evidence type="ECO:0000313" key="3">
    <source>
        <dbReference type="Proteomes" id="UP000595437"/>
    </source>
</evidence>
<evidence type="ECO:0000259" key="1">
    <source>
        <dbReference type="PROSITE" id="PS50057"/>
    </source>
</evidence>
<feature type="non-terminal residue" evidence="2">
    <location>
        <position position="193"/>
    </location>
</feature>
<dbReference type="OrthoDB" id="10262320at2759"/>
<dbReference type="Pfam" id="PF21989">
    <property type="entry name" value="RA_2"/>
    <property type="match status" value="1"/>
</dbReference>
<dbReference type="SUPFAM" id="SSF54236">
    <property type="entry name" value="Ubiquitin-like"/>
    <property type="match status" value="1"/>
</dbReference>
<dbReference type="SUPFAM" id="SSF47031">
    <property type="entry name" value="Second domain of FERM"/>
    <property type="match status" value="1"/>
</dbReference>
<dbReference type="InterPro" id="IPR000299">
    <property type="entry name" value="FERM_domain"/>
</dbReference>
<name>A0A7T8HMI4_CALRO</name>
<dbReference type="InterPro" id="IPR019748">
    <property type="entry name" value="FERM_central"/>
</dbReference>
<gene>
    <name evidence="2" type="ORF">FKW44_005021</name>
</gene>
<dbReference type="GO" id="GO:0005886">
    <property type="term" value="C:plasma membrane"/>
    <property type="evidence" value="ECO:0007669"/>
    <property type="project" value="TreeGrafter"/>
</dbReference>